<keyword evidence="7" id="KW-1185">Reference proteome</keyword>
<comment type="caution">
    <text evidence="6">The sequence shown here is derived from an EMBL/GenBank/DDBJ whole genome shotgun (WGS) entry which is preliminary data.</text>
</comment>
<dbReference type="GO" id="GO:0004357">
    <property type="term" value="F:glutamate-cysteine ligase activity"/>
    <property type="evidence" value="ECO:0007669"/>
    <property type="project" value="UniProtKB-EC"/>
</dbReference>
<dbReference type="PANTHER" id="PTHR36510">
    <property type="entry name" value="GLUTAMATE--CYSTEINE LIGASE 2-RELATED"/>
    <property type="match status" value="1"/>
</dbReference>
<dbReference type="NCBIfam" id="TIGR02050">
    <property type="entry name" value="gshA_cyan_rel"/>
    <property type="match status" value="1"/>
</dbReference>
<organism evidence="6 7">
    <name type="scientific">Sphaerimonospora thailandensis</name>
    <dbReference type="NCBI Taxonomy" id="795644"/>
    <lineage>
        <taxon>Bacteria</taxon>
        <taxon>Bacillati</taxon>
        <taxon>Actinomycetota</taxon>
        <taxon>Actinomycetes</taxon>
        <taxon>Streptosporangiales</taxon>
        <taxon>Streptosporangiaceae</taxon>
        <taxon>Sphaerimonospora</taxon>
    </lineage>
</organism>
<accession>A0A8J3VYU1</accession>
<dbReference type="HAMAP" id="MF_01609">
    <property type="entry name" value="Glu_cys_ligase_2"/>
    <property type="match status" value="1"/>
</dbReference>
<evidence type="ECO:0000256" key="4">
    <source>
        <dbReference type="ARBA" id="ARBA00048819"/>
    </source>
</evidence>
<comment type="catalytic activity">
    <reaction evidence="4 5">
        <text>L-cysteine + L-glutamate + ATP = gamma-L-glutamyl-L-cysteine + ADP + phosphate + H(+)</text>
        <dbReference type="Rhea" id="RHEA:13285"/>
        <dbReference type="ChEBI" id="CHEBI:15378"/>
        <dbReference type="ChEBI" id="CHEBI:29985"/>
        <dbReference type="ChEBI" id="CHEBI:30616"/>
        <dbReference type="ChEBI" id="CHEBI:35235"/>
        <dbReference type="ChEBI" id="CHEBI:43474"/>
        <dbReference type="ChEBI" id="CHEBI:58173"/>
        <dbReference type="ChEBI" id="CHEBI:456216"/>
        <dbReference type="EC" id="6.3.2.2"/>
    </reaction>
</comment>
<dbReference type="InterPro" id="IPR050141">
    <property type="entry name" value="GCL_type2/YbdK_subfam"/>
</dbReference>
<keyword evidence="2 5" id="KW-0547">Nucleotide-binding</keyword>
<evidence type="ECO:0000256" key="5">
    <source>
        <dbReference type="HAMAP-Rule" id="MF_01609"/>
    </source>
</evidence>
<dbReference type="SUPFAM" id="SSF55931">
    <property type="entry name" value="Glutamine synthetase/guanido kinase"/>
    <property type="match status" value="1"/>
</dbReference>
<dbReference type="NCBIfam" id="NF010043">
    <property type="entry name" value="PRK13517.1-3"/>
    <property type="match status" value="1"/>
</dbReference>
<evidence type="ECO:0000313" key="6">
    <source>
        <dbReference type="EMBL" id="GIH70429.1"/>
    </source>
</evidence>
<dbReference type="InterPro" id="IPR011793">
    <property type="entry name" value="YbdK"/>
</dbReference>
<dbReference type="InterPro" id="IPR006336">
    <property type="entry name" value="GCS2"/>
</dbReference>
<dbReference type="Gene3D" id="3.30.590.20">
    <property type="match status" value="1"/>
</dbReference>
<dbReference type="GO" id="GO:0042398">
    <property type="term" value="P:modified amino acid biosynthetic process"/>
    <property type="evidence" value="ECO:0007669"/>
    <property type="project" value="InterPro"/>
</dbReference>
<dbReference type="EMBL" id="BOOG01000022">
    <property type="protein sequence ID" value="GIH70429.1"/>
    <property type="molecule type" value="Genomic_DNA"/>
</dbReference>
<comment type="similarity">
    <text evidence="5">Belongs to the glutamate--cysteine ligase type 2 family. YbdK subfamily.</text>
</comment>
<proteinExistence type="inferred from homology"/>
<reference evidence="6" key="1">
    <citation type="submission" date="2021-01" db="EMBL/GenBank/DDBJ databases">
        <title>Whole genome shotgun sequence of Sphaerimonospora thailandensis NBRC 107569.</title>
        <authorList>
            <person name="Komaki H."/>
            <person name="Tamura T."/>
        </authorList>
    </citation>
    <scope>NUCLEOTIDE SEQUENCE</scope>
    <source>
        <strain evidence="6">NBRC 107569</strain>
    </source>
</reference>
<dbReference type="AlphaFoldDB" id="A0A8J3VYU1"/>
<dbReference type="Pfam" id="PF04107">
    <property type="entry name" value="GCS2"/>
    <property type="match status" value="1"/>
</dbReference>
<keyword evidence="1 5" id="KW-0436">Ligase</keyword>
<dbReference type="GO" id="GO:0005524">
    <property type="term" value="F:ATP binding"/>
    <property type="evidence" value="ECO:0007669"/>
    <property type="project" value="UniProtKB-KW"/>
</dbReference>
<dbReference type="Proteomes" id="UP000610966">
    <property type="component" value="Unassembled WGS sequence"/>
</dbReference>
<dbReference type="InterPro" id="IPR014746">
    <property type="entry name" value="Gln_synth/guanido_kin_cat_dom"/>
</dbReference>
<evidence type="ECO:0000256" key="1">
    <source>
        <dbReference type="ARBA" id="ARBA00022598"/>
    </source>
</evidence>
<protein>
    <recommendedName>
        <fullName evidence="5">Putative glutamate--cysteine ligase 2</fullName>
        <ecNumber evidence="5">6.3.2.2</ecNumber>
    </recommendedName>
    <alternativeName>
        <fullName evidence="5">Gamma-glutamylcysteine synthetase 2</fullName>
        <shortName evidence="5">GCS 2</shortName>
        <shortName evidence="5">Gamma-GCS 2</shortName>
    </alternativeName>
</protein>
<dbReference type="EC" id="6.3.2.2" evidence="5"/>
<sequence length="394" mass="43992">MMEASVAIQFNPSRGATLGVEWELQLIDRHTRQLRQDAKDVLAAVPDLSEGQRPKAMHELMQSQIEIVTDVCHTVAEAVQDLKKSISRLTEVVGPRDTVLACTGTHAISEWRDAVYAPSQRYAELVEDLQWLAWRIQTFGVHVHVGVQDRDKVIPIVNALAAHLPHFLALTSSSPFWGGKDTGLASSRAIVFGSLPTAGPPHLLADWAEFEEYMDTLLRAGTIRSIKEVWWDIRPHPDFGTIEIRMFDGIPTPREVGMVVALCQSLVTRLDQQLDRGYTLPHPAAWVVHDNKWRATRYGLDANVITDDRGSTAPMRDLLYELQRDLEPVAERLGCAEELAVMTEVLEQGNSSERQRAILADGGSLQDVVDATVIELAEDRFVTSRVEQPGWADR</sequence>
<gene>
    <name evidence="6" type="primary">ybdK</name>
    <name evidence="6" type="ORF">Mth01_26820</name>
</gene>
<evidence type="ECO:0000313" key="7">
    <source>
        <dbReference type="Proteomes" id="UP000610966"/>
    </source>
</evidence>
<keyword evidence="3 5" id="KW-0067">ATP-binding</keyword>
<name>A0A8J3VYU1_9ACTN</name>
<comment type="function">
    <text evidence="5">ATP-dependent carboxylate-amine ligase which exhibits weak glutamate--cysteine ligase activity.</text>
</comment>
<dbReference type="PANTHER" id="PTHR36510:SF1">
    <property type="entry name" value="GLUTAMATE--CYSTEINE LIGASE 2-RELATED"/>
    <property type="match status" value="1"/>
</dbReference>
<evidence type="ECO:0000256" key="2">
    <source>
        <dbReference type="ARBA" id="ARBA00022741"/>
    </source>
</evidence>
<evidence type="ECO:0000256" key="3">
    <source>
        <dbReference type="ARBA" id="ARBA00022840"/>
    </source>
</evidence>